<name>A0A975G3T3_9CAUL</name>
<evidence type="ECO:0000259" key="5">
    <source>
        <dbReference type="Pfam" id="PF25963"/>
    </source>
</evidence>
<keyword evidence="3" id="KW-0812">Transmembrane</keyword>
<dbReference type="InterPro" id="IPR058633">
    <property type="entry name" value="EmrA/FarA_HH"/>
</dbReference>
<proteinExistence type="predicted"/>
<dbReference type="SUPFAM" id="SSF111369">
    <property type="entry name" value="HlyD-like secretion proteins"/>
    <property type="match status" value="3"/>
</dbReference>
<protein>
    <submittedName>
        <fullName evidence="6">HlyD family efflux transporter periplasmic adaptor subunit</fullName>
    </submittedName>
</protein>
<dbReference type="EMBL" id="CP073078">
    <property type="protein sequence ID" value="QUD90355.1"/>
    <property type="molecule type" value="Genomic_DNA"/>
</dbReference>
<keyword evidence="7" id="KW-1185">Reference proteome</keyword>
<keyword evidence="2" id="KW-0175">Coiled coil</keyword>
<dbReference type="GO" id="GO:0030313">
    <property type="term" value="C:cell envelope"/>
    <property type="evidence" value="ECO:0007669"/>
    <property type="project" value="UniProtKB-SubCell"/>
</dbReference>
<evidence type="ECO:0000259" key="4">
    <source>
        <dbReference type="Pfam" id="PF25885"/>
    </source>
</evidence>
<dbReference type="InterPro" id="IPR050739">
    <property type="entry name" value="MFP"/>
</dbReference>
<dbReference type="Gene3D" id="1.10.287.470">
    <property type="entry name" value="Helix hairpin bin"/>
    <property type="match status" value="1"/>
</dbReference>
<comment type="subcellular location">
    <subcellularLocation>
        <location evidence="1">Cell envelope</location>
    </subcellularLocation>
</comment>
<dbReference type="RefSeq" id="WP_211940406.1">
    <property type="nucleotide sequence ID" value="NZ_CP073078.1"/>
</dbReference>
<feature type="domain" description="p-hydroxybenzoic acid efflux pump subunit AaeA-like beta-barrel" evidence="5">
    <location>
        <begin position="271"/>
        <end position="347"/>
    </location>
</feature>
<sequence length="367" mass="38438">MDQSVRTLTPEIEVEATAAGSGARKKLLIALAGVVALAGAGYAAFDITVAAKHAATDNAYVDAETAEVTALTSGPVADVRVVDTQAVKKGDILVVLDDADRRLELEQAKAALGQALRKMQSIQANSGSLSGQIAARQADLIRAKAELQRAQVEYDRRHPLAGTGAISGEEMTTVKTNLEAAQAAFEQAQANLRAAQGAHEANDALIQGAPLDQNPEVAAARARVDQAEVALSRTVVRAPVDGIVTKRTVQVGQMVQPGALLMTVVPVQAAYVTANFKEVQLKKVRVGQKAELTSDLYGKDVVYHGRVVGFSGGTGAATAIVPAQNATGNWIKVVQRLPVRIALDPRELAAHPLKVGLSMDADINLAD</sequence>
<keyword evidence="3" id="KW-0472">Membrane</keyword>
<reference evidence="6" key="1">
    <citation type="submission" date="2021-04" db="EMBL/GenBank/DDBJ databases">
        <title>The complete genome sequence of Caulobacter sp. S6.</title>
        <authorList>
            <person name="Tang Y."/>
            <person name="Ouyang W."/>
            <person name="Liu Q."/>
            <person name="Huang B."/>
            <person name="Guo Z."/>
            <person name="Lei P."/>
        </authorList>
    </citation>
    <scope>NUCLEOTIDE SEQUENCE</scope>
    <source>
        <strain evidence="6">S6</strain>
    </source>
</reference>
<dbReference type="InterPro" id="IPR058634">
    <property type="entry name" value="AaeA-lik-b-barrel"/>
</dbReference>
<evidence type="ECO:0000313" key="6">
    <source>
        <dbReference type="EMBL" id="QUD90355.1"/>
    </source>
</evidence>
<feature type="domain" description="Multidrug export protein EmrA/FarA alpha-helical hairpin" evidence="4">
    <location>
        <begin position="100"/>
        <end position="234"/>
    </location>
</feature>
<dbReference type="Pfam" id="PF25963">
    <property type="entry name" value="Beta-barrel_AAEA"/>
    <property type="match status" value="1"/>
</dbReference>
<evidence type="ECO:0000256" key="3">
    <source>
        <dbReference type="SAM" id="Phobius"/>
    </source>
</evidence>
<dbReference type="Gene3D" id="2.40.50.100">
    <property type="match status" value="1"/>
</dbReference>
<evidence type="ECO:0000256" key="1">
    <source>
        <dbReference type="ARBA" id="ARBA00004196"/>
    </source>
</evidence>
<feature type="transmembrane region" description="Helical" evidence="3">
    <location>
        <begin position="27"/>
        <end position="45"/>
    </location>
</feature>
<dbReference type="KEGG" id="caul:KCG34_11080"/>
<keyword evidence="3" id="KW-1133">Transmembrane helix</keyword>
<dbReference type="AlphaFoldDB" id="A0A975G3T3"/>
<dbReference type="PANTHER" id="PTHR30386">
    <property type="entry name" value="MEMBRANE FUSION SUBUNIT OF EMRAB-TOLC MULTIDRUG EFFLUX PUMP"/>
    <property type="match status" value="1"/>
</dbReference>
<organism evidence="6 7">
    <name type="scientific">Phenylobacterium montanum</name>
    <dbReference type="NCBI Taxonomy" id="2823693"/>
    <lineage>
        <taxon>Bacteria</taxon>
        <taxon>Pseudomonadati</taxon>
        <taxon>Pseudomonadota</taxon>
        <taxon>Alphaproteobacteria</taxon>
        <taxon>Caulobacterales</taxon>
        <taxon>Caulobacteraceae</taxon>
        <taxon>Phenylobacterium</taxon>
    </lineage>
</organism>
<evidence type="ECO:0000256" key="2">
    <source>
        <dbReference type="SAM" id="Coils"/>
    </source>
</evidence>
<accession>A0A975G3T3</accession>
<feature type="coiled-coil region" evidence="2">
    <location>
        <begin position="105"/>
        <end position="198"/>
    </location>
</feature>
<dbReference type="PANTHER" id="PTHR30386:SF19">
    <property type="entry name" value="MULTIDRUG EXPORT PROTEIN EMRA-RELATED"/>
    <property type="match status" value="1"/>
</dbReference>
<dbReference type="GO" id="GO:0055085">
    <property type="term" value="P:transmembrane transport"/>
    <property type="evidence" value="ECO:0007669"/>
    <property type="project" value="InterPro"/>
</dbReference>
<dbReference type="Gene3D" id="2.40.30.170">
    <property type="match status" value="1"/>
</dbReference>
<dbReference type="Pfam" id="PF25885">
    <property type="entry name" value="HH_EMRA"/>
    <property type="match status" value="1"/>
</dbReference>
<dbReference type="Proteomes" id="UP000676409">
    <property type="component" value="Chromosome"/>
</dbReference>
<evidence type="ECO:0000313" key="7">
    <source>
        <dbReference type="Proteomes" id="UP000676409"/>
    </source>
</evidence>
<gene>
    <name evidence="6" type="ORF">KCG34_11080</name>
</gene>